<organism evidence="2 3">
    <name type="scientific">Terriglobus albidus</name>
    <dbReference type="NCBI Taxonomy" id="1592106"/>
    <lineage>
        <taxon>Bacteria</taxon>
        <taxon>Pseudomonadati</taxon>
        <taxon>Acidobacteriota</taxon>
        <taxon>Terriglobia</taxon>
        <taxon>Terriglobales</taxon>
        <taxon>Acidobacteriaceae</taxon>
        <taxon>Terriglobus</taxon>
    </lineage>
</organism>
<dbReference type="NCBIfam" id="NF033537">
    <property type="entry name" value="lasso_biosyn_B2"/>
    <property type="match status" value="1"/>
</dbReference>
<dbReference type="Proteomes" id="UP000321820">
    <property type="component" value="Chromosome"/>
</dbReference>
<dbReference type="InterPro" id="IPR053521">
    <property type="entry name" value="McjB-like"/>
</dbReference>
<evidence type="ECO:0000313" key="3">
    <source>
        <dbReference type="Proteomes" id="UP000321820"/>
    </source>
</evidence>
<evidence type="ECO:0000259" key="1">
    <source>
        <dbReference type="Pfam" id="PF13471"/>
    </source>
</evidence>
<dbReference type="AlphaFoldDB" id="A0A5B9E4C0"/>
<dbReference type="KEGG" id="talb:FTW19_01585"/>
<reference evidence="2 3" key="1">
    <citation type="submission" date="2019-08" db="EMBL/GenBank/DDBJ databases">
        <title>Complete genome sequence of Terriglobus albidus strain ORNL.</title>
        <authorList>
            <person name="Podar M."/>
        </authorList>
    </citation>
    <scope>NUCLEOTIDE SEQUENCE [LARGE SCALE GENOMIC DNA]</scope>
    <source>
        <strain evidence="2 3">ORNL</strain>
    </source>
</reference>
<feature type="domain" description="Microcin J25-processing protein McjB C-terminal" evidence="1">
    <location>
        <begin position="47"/>
        <end position="161"/>
    </location>
</feature>
<gene>
    <name evidence="2" type="ORF">FTW19_01585</name>
</gene>
<dbReference type="OrthoDB" id="980562at2"/>
<proteinExistence type="predicted"/>
<dbReference type="EMBL" id="CP042806">
    <property type="protein sequence ID" value="QEE26808.1"/>
    <property type="molecule type" value="Genomic_DNA"/>
</dbReference>
<protein>
    <submittedName>
        <fullName evidence="2">Lasso peptide biosynthesis B2 protein</fullName>
    </submittedName>
</protein>
<dbReference type="InterPro" id="IPR032708">
    <property type="entry name" value="McjB_C"/>
</dbReference>
<evidence type="ECO:0000313" key="2">
    <source>
        <dbReference type="EMBL" id="QEE26808.1"/>
    </source>
</evidence>
<sequence length="166" mass="18263">MTTLTSSLSKRRWFKLFRQIRHFCCMPWKEQSMIAEAFLLLAATRAALLVVPFRAAAGWVGVIVPPNAPGLSPAQGLADEQRRIAEEVATVVRRASSMAIFESTCLPQALAARIMLKRRDVSSVIHFGVRRGEEKKLLAHAWLEAGDMDVTGGAVASQYSEIALVI</sequence>
<dbReference type="RefSeq" id="WP_147645947.1">
    <property type="nucleotide sequence ID" value="NZ_CP042806.1"/>
</dbReference>
<keyword evidence="3" id="KW-1185">Reference proteome</keyword>
<dbReference type="Pfam" id="PF13471">
    <property type="entry name" value="Transglut_core3"/>
    <property type="match status" value="1"/>
</dbReference>
<name>A0A5B9E4C0_9BACT</name>
<accession>A0A5B9E4C0</accession>